<feature type="region of interest" description="Disordered" evidence="1">
    <location>
        <begin position="248"/>
        <end position="354"/>
    </location>
</feature>
<dbReference type="RefSeq" id="XP_043014692.1">
    <property type="nucleotide sequence ID" value="XM_043145992.1"/>
</dbReference>
<dbReference type="Proteomes" id="UP001049176">
    <property type="component" value="Chromosome 1"/>
</dbReference>
<evidence type="ECO:0000313" key="3">
    <source>
        <dbReference type="Proteomes" id="UP001049176"/>
    </source>
</evidence>
<proteinExistence type="predicted"/>
<evidence type="ECO:0000256" key="1">
    <source>
        <dbReference type="SAM" id="MobiDB-lite"/>
    </source>
</evidence>
<gene>
    <name evidence="2" type="ORF">E1B28_000189</name>
</gene>
<dbReference type="AlphaFoldDB" id="A0A9P7V0X6"/>
<reference evidence="2" key="1">
    <citation type="journal article" date="2021" name="Genome Biol. Evol.">
        <title>The assembled and annotated genome of the fairy-ring fungus Marasmius oreades.</title>
        <authorList>
            <person name="Hiltunen M."/>
            <person name="Ament-Velasquez S.L."/>
            <person name="Johannesson H."/>
        </authorList>
    </citation>
    <scope>NUCLEOTIDE SEQUENCE</scope>
    <source>
        <strain evidence="2">03SP1</strain>
    </source>
</reference>
<accession>A0A9P7V0X6</accession>
<feature type="compositionally biased region" description="Polar residues" evidence="1">
    <location>
        <begin position="109"/>
        <end position="125"/>
    </location>
</feature>
<feature type="compositionally biased region" description="Polar residues" evidence="1">
    <location>
        <begin position="50"/>
        <end position="61"/>
    </location>
</feature>
<feature type="region of interest" description="Disordered" evidence="1">
    <location>
        <begin position="366"/>
        <end position="393"/>
    </location>
</feature>
<sequence length="463" mass="50992">MLVSRPIPRNGEGPQRFGGAKTPAKGLQNENAIRHAPTSTVGKGNLKGNIPQTPFQSQSKSIKGDLQLKDVPRTGKGKAPIQLNTMSRPFLDKTPFPNRVVSLHTQTPFNRDLSETPNSPQIPSSTRKHIRLPRQSQDFDTPLNTKNHWDLSDDEVGMSVPVVPSKVLEVKEDYDEVEYMAPNTLDLHYQPPLDFELPDYKEVGKVLMDISRKLVLDEQQPPPEIVPKAEDITPVPWNMIPLLELEDDDPFGPILKKNPPPTRTTQSTMRNQSGPVSALKPTHPRSASTLFGTAREKNSLTTDTARSTMHNLSKPVPVPKTTHTRSASTTRPGTSSYGIRSNSHTRAASVSTHNARVASKPVMVTRHAPSKVSTRPTGDVTVKSKPVSTRRPATSISTYKPVLPPVRGLSGVSKQSIPTGPPSHRSQVATKTVNTKTEDEMDVLSLKFDLLKHDANEDFFFDV</sequence>
<dbReference type="GeneID" id="66069265"/>
<organism evidence="2 3">
    <name type="scientific">Marasmius oreades</name>
    <name type="common">fairy-ring Marasmius</name>
    <dbReference type="NCBI Taxonomy" id="181124"/>
    <lineage>
        <taxon>Eukaryota</taxon>
        <taxon>Fungi</taxon>
        <taxon>Dikarya</taxon>
        <taxon>Basidiomycota</taxon>
        <taxon>Agaricomycotina</taxon>
        <taxon>Agaricomycetes</taxon>
        <taxon>Agaricomycetidae</taxon>
        <taxon>Agaricales</taxon>
        <taxon>Marasmiineae</taxon>
        <taxon>Marasmiaceae</taxon>
        <taxon>Marasmius</taxon>
    </lineage>
</organism>
<feature type="compositionally biased region" description="Polar residues" evidence="1">
    <location>
        <begin position="263"/>
        <end position="275"/>
    </location>
</feature>
<keyword evidence="3" id="KW-1185">Reference proteome</keyword>
<feature type="compositionally biased region" description="Polar residues" evidence="1">
    <location>
        <begin position="324"/>
        <end position="354"/>
    </location>
</feature>
<name>A0A9P7V0X6_9AGAR</name>
<feature type="region of interest" description="Disordered" evidence="1">
    <location>
        <begin position="109"/>
        <end position="128"/>
    </location>
</feature>
<dbReference type="KEGG" id="more:E1B28_000189"/>
<feature type="compositionally biased region" description="Polar residues" evidence="1">
    <location>
        <begin position="299"/>
        <end position="311"/>
    </location>
</feature>
<dbReference type="EMBL" id="CM032181">
    <property type="protein sequence ID" value="KAG7098222.1"/>
    <property type="molecule type" value="Genomic_DNA"/>
</dbReference>
<feature type="region of interest" description="Disordered" evidence="1">
    <location>
        <begin position="1"/>
        <end position="62"/>
    </location>
</feature>
<protein>
    <submittedName>
        <fullName evidence="2">Uncharacterized protein</fullName>
    </submittedName>
</protein>
<evidence type="ECO:0000313" key="2">
    <source>
        <dbReference type="EMBL" id="KAG7098222.1"/>
    </source>
</evidence>
<dbReference type="OrthoDB" id="3266915at2759"/>
<comment type="caution">
    <text evidence="2">The sequence shown here is derived from an EMBL/GenBank/DDBJ whole genome shotgun (WGS) entry which is preliminary data.</text>
</comment>